<dbReference type="InterPro" id="IPR013096">
    <property type="entry name" value="Cupin_2"/>
</dbReference>
<keyword evidence="4" id="KW-1185">Reference proteome</keyword>
<evidence type="ECO:0000313" key="3">
    <source>
        <dbReference type="EMBL" id="RRK34818.1"/>
    </source>
</evidence>
<evidence type="ECO:0000313" key="4">
    <source>
        <dbReference type="Proteomes" id="UP000274920"/>
    </source>
</evidence>
<proteinExistence type="predicted"/>
<dbReference type="EMBL" id="RHJS01000002">
    <property type="protein sequence ID" value="RRK34818.1"/>
    <property type="molecule type" value="Genomic_DNA"/>
</dbReference>
<dbReference type="Pfam" id="PF01381">
    <property type="entry name" value="HTH_3"/>
    <property type="match status" value="1"/>
</dbReference>
<dbReference type="GO" id="GO:0003677">
    <property type="term" value="F:DNA binding"/>
    <property type="evidence" value="ECO:0007669"/>
    <property type="project" value="UniProtKB-KW"/>
</dbReference>
<dbReference type="InterPro" id="IPR001387">
    <property type="entry name" value="Cro/C1-type_HTH"/>
</dbReference>
<dbReference type="PANTHER" id="PTHR46797:SF1">
    <property type="entry name" value="METHYLPHOSPHONATE SYNTHASE"/>
    <property type="match status" value="1"/>
</dbReference>
<dbReference type="Gene3D" id="1.10.260.40">
    <property type="entry name" value="lambda repressor-like DNA-binding domains"/>
    <property type="match status" value="1"/>
</dbReference>
<dbReference type="GO" id="GO:0005829">
    <property type="term" value="C:cytosol"/>
    <property type="evidence" value="ECO:0007669"/>
    <property type="project" value="TreeGrafter"/>
</dbReference>
<dbReference type="InterPro" id="IPR010982">
    <property type="entry name" value="Lambda_DNA-bd_dom_sf"/>
</dbReference>
<dbReference type="PANTHER" id="PTHR46797">
    <property type="entry name" value="HTH-TYPE TRANSCRIPTIONAL REGULATOR"/>
    <property type="match status" value="1"/>
</dbReference>
<accession>A0A426DPX6</accession>
<dbReference type="Gene3D" id="2.60.120.10">
    <property type="entry name" value="Jelly Rolls"/>
    <property type="match status" value="1"/>
</dbReference>
<organism evidence="3 4">
    <name type="scientific">Schaedlerella arabinosiphila</name>
    <dbReference type="NCBI Taxonomy" id="2044587"/>
    <lineage>
        <taxon>Bacteria</taxon>
        <taxon>Bacillati</taxon>
        <taxon>Bacillota</taxon>
        <taxon>Clostridia</taxon>
        <taxon>Lachnospirales</taxon>
        <taxon>Lachnospiraceae</taxon>
        <taxon>Schaedlerella</taxon>
    </lineage>
</organism>
<protein>
    <submittedName>
        <fullName evidence="3">XRE family transcriptional regulator</fullName>
    </submittedName>
</protein>
<comment type="caution">
    <text evidence="3">The sequence shown here is derived from an EMBL/GenBank/DDBJ whole genome shotgun (WGS) entry which is preliminary data.</text>
</comment>
<evidence type="ECO:0000259" key="2">
    <source>
        <dbReference type="PROSITE" id="PS50943"/>
    </source>
</evidence>
<evidence type="ECO:0000256" key="1">
    <source>
        <dbReference type="ARBA" id="ARBA00023125"/>
    </source>
</evidence>
<dbReference type="CDD" id="cd02209">
    <property type="entry name" value="cupin_XRE_C"/>
    <property type="match status" value="1"/>
</dbReference>
<name>A0A426DPX6_9FIRM</name>
<sequence length="190" mass="21744">MSDNKIRKYRKKMNLTIKELAARTGLSIGYISQLERNEAEPSLSSLRKIAKEFGVPLYVLIEDEQENGSLTIRKEDRVSVHTKKSDIEYEFLTPLPSQNFLPRILMVKAVLQPRSRDTEIPIVHHSEETLLVLEGVLTLILRDEVIELRTGDTTIIREDLPHMCINDTDAVTKVLFVISPPVWGTLHFPK</sequence>
<dbReference type="SMART" id="SM00530">
    <property type="entry name" value="HTH_XRE"/>
    <property type="match status" value="1"/>
</dbReference>
<dbReference type="InterPro" id="IPR011051">
    <property type="entry name" value="RmlC_Cupin_sf"/>
</dbReference>
<dbReference type="AlphaFoldDB" id="A0A426DPX6"/>
<dbReference type="GO" id="GO:0003700">
    <property type="term" value="F:DNA-binding transcription factor activity"/>
    <property type="evidence" value="ECO:0007669"/>
    <property type="project" value="TreeGrafter"/>
</dbReference>
<gene>
    <name evidence="3" type="ORF">EBB54_28370</name>
</gene>
<reference evidence="3" key="1">
    <citation type="submission" date="2018-10" db="EMBL/GenBank/DDBJ databases">
        <title>Schaedlerella arabinophila gen. nov. sp. nov., isolated from the mouse intestinal tract and comparative analysis with the genome of the closely related altered Schaedler flora strain ASF502.</title>
        <authorList>
            <person name="Miyake S."/>
            <person name="Soh M."/>
            <person name="Seedorf H."/>
        </authorList>
    </citation>
    <scope>NUCLEOTIDE SEQUENCE [LARGE SCALE GENOMIC DNA]</scope>
    <source>
        <strain evidence="3">DSM 106076</strain>
    </source>
</reference>
<dbReference type="InterPro" id="IPR050807">
    <property type="entry name" value="TransReg_Diox_bact_type"/>
</dbReference>
<dbReference type="InterPro" id="IPR014710">
    <property type="entry name" value="RmlC-like_jellyroll"/>
</dbReference>
<dbReference type="RefSeq" id="WP_125129990.1">
    <property type="nucleotide sequence ID" value="NZ_CASCYM010000028.1"/>
</dbReference>
<keyword evidence="1" id="KW-0238">DNA-binding</keyword>
<dbReference type="SUPFAM" id="SSF51182">
    <property type="entry name" value="RmlC-like cupins"/>
    <property type="match status" value="1"/>
</dbReference>
<dbReference type="SUPFAM" id="SSF47413">
    <property type="entry name" value="lambda repressor-like DNA-binding domains"/>
    <property type="match status" value="1"/>
</dbReference>
<dbReference type="PROSITE" id="PS50943">
    <property type="entry name" value="HTH_CROC1"/>
    <property type="match status" value="1"/>
</dbReference>
<dbReference type="Pfam" id="PF07883">
    <property type="entry name" value="Cupin_2"/>
    <property type="match status" value="1"/>
</dbReference>
<dbReference type="CDD" id="cd00093">
    <property type="entry name" value="HTH_XRE"/>
    <property type="match status" value="1"/>
</dbReference>
<dbReference type="Proteomes" id="UP000274920">
    <property type="component" value="Unassembled WGS sequence"/>
</dbReference>
<feature type="domain" description="HTH cro/C1-type" evidence="2">
    <location>
        <begin position="6"/>
        <end position="60"/>
    </location>
</feature>